<dbReference type="Gene3D" id="3.10.20.70">
    <property type="entry name" value="Glutamine synthetase, N-terminal domain"/>
    <property type="match status" value="1"/>
</dbReference>
<accession>A0AA35REZ3</accession>
<dbReference type="InterPro" id="IPR008146">
    <property type="entry name" value="Gln_synth_cat_dom"/>
</dbReference>
<comment type="caution">
    <text evidence="10">The sequence shown here is derived from an EMBL/GenBank/DDBJ whole genome shotgun (WGS) entry which is preliminary data.</text>
</comment>
<evidence type="ECO:0000256" key="4">
    <source>
        <dbReference type="ARBA" id="ARBA00022840"/>
    </source>
</evidence>
<protein>
    <submittedName>
        <fullName evidence="10">Glutamate--methylamine ligase</fullName>
    </submittedName>
</protein>
<gene>
    <name evidence="10" type="ORF">GBAR_LOCUS6498</name>
</gene>
<dbReference type="SMART" id="SM01230">
    <property type="entry name" value="Gln-synt_C"/>
    <property type="match status" value="1"/>
</dbReference>
<comment type="similarity">
    <text evidence="6 7">Belongs to the glutamine synthetase family.</text>
</comment>
<feature type="domain" description="GS catalytic" evidence="9">
    <location>
        <begin position="78"/>
        <end position="420"/>
    </location>
</feature>
<evidence type="ECO:0000259" key="9">
    <source>
        <dbReference type="PROSITE" id="PS51987"/>
    </source>
</evidence>
<sequence length="420" mass="47611">MSGAPKAKVIPSTHLEDMADEGAGFGGFAAGEIGQYPHDPEMASIPDFNSLTIVPWRKNIAWVAGDMYVEGEAWHYCPRTILRRQLEKAREKGYIFNVGIEAEFMLLKQDETGSYAPWDKLDTLDKPCYDLRALHRNLDTMTTLIKYMQELEWEPYANDHEDGTCQFEANWTYSDALTTTDRHTFFKWMVKTLAEERGLLATFMPKPFTNLTGNGAHFHMSLWDEENQTNLFLNETDKNGLSQLAYWFTGGILKHAKAVTAVTNPLVNSYKRLVRRPPRSGSSWAPVYVTYGANNRTQMIRIPAPGRIENRLGDGASNPYLAATVLLAAGLDGIENQIDPGAQNEDNLYEVPEDELQQRGIGSLPATLGEAADALEKDEVIKNALGMEYAEYYIQVKRQEWRNYHLSVSQWELDNYLEVY</sequence>
<dbReference type="PROSITE" id="PS51986">
    <property type="entry name" value="GS_BETA_GRASP"/>
    <property type="match status" value="1"/>
</dbReference>
<keyword evidence="4" id="KW-0067">ATP-binding</keyword>
<dbReference type="InterPro" id="IPR014746">
    <property type="entry name" value="Gln_synth/guanido_kin_cat_dom"/>
</dbReference>
<keyword evidence="2 10" id="KW-0436">Ligase</keyword>
<feature type="domain" description="GS beta-grasp" evidence="8">
    <location>
        <begin position="1"/>
        <end position="72"/>
    </location>
</feature>
<dbReference type="GO" id="GO:0004356">
    <property type="term" value="F:glutamine synthetase activity"/>
    <property type="evidence" value="ECO:0007669"/>
    <property type="project" value="InterPro"/>
</dbReference>
<dbReference type="GO" id="GO:0006542">
    <property type="term" value="P:glutamine biosynthetic process"/>
    <property type="evidence" value="ECO:0007669"/>
    <property type="project" value="InterPro"/>
</dbReference>
<dbReference type="PROSITE" id="PS00181">
    <property type="entry name" value="GLNA_ATP"/>
    <property type="match status" value="1"/>
</dbReference>
<keyword evidence="5" id="KW-0460">Magnesium</keyword>
<dbReference type="SUPFAM" id="SSF55931">
    <property type="entry name" value="Glutamine synthetase/guanido kinase"/>
    <property type="match status" value="1"/>
</dbReference>
<evidence type="ECO:0000256" key="7">
    <source>
        <dbReference type="RuleBase" id="RU000384"/>
    </source>
</evidence>
<dbReference type="InterPro" id="IPR036651">
    <property type="entry name" value="Gln_synt_N_sf"/>
</dbReference>
<evidence type="ECO:0000313" key="11">
    <source>
        <dbReference type="Proteomes" id="UP001174909"/>
    </source>
</evidence>
<dbReference type="NCBIfam" id="TIGR03105">
    <property type="entry name" value="gln_synth_III"/>
    <property type="match status" value="1"/>
</dbReference>
<dbReference type="PROSITE" id="PS51987">
    <property type="entry name" value="GS_CATALYTIC"/>
    <property type="match status" value="1"/>
</dbReference>
<proteinExistence type="inferred from homology"/>
<dbReference type="InterPro" id="IPR017536">
    <property type="entry name" value="Glutamine_synthetase_typeIII"/>
</dbReference>
<name>A0AA35REZ3_GEOBA</name>
<dbReference type="Pfam" id="PF00120">
    <property type="entry name" value="Gln-synt_C"/>
    <property type="match status" value="1"/>
</dbReference>
<comment type="cofactor">
    <cofactor evidence="1">
        <name>Mg(2+)</name>
        <dbReference type="ChEBI" id="CHEBI:18420"/>
    </cofactor>
</comment>
<evidence type="ECO:0000256" key="6">
    <source>
        <dbReference type="PROSITE-ProRule" id="PRU01330"/>
    </source>
</evidence>
<dbReference type="Proteomes" id="UP001174909">
    <property type="component" value="Unassembled WGS sequence"/>
</dbReference>
<dbReference type="SUPFAM" id="SSF54368">
    <property type="entry name" value="Glutamine synthetase, N-terminal domain"/>
    <property type="match status" value="1"/>
</dbReference>
<dbReference type="PANTHER" id="PTHR43785:SF12">
    <property type="entry name" value="TYPE-1 GLUTAMINE SYNTHETASE 2"/>
    <property type="match status" value="1"/>
</dbReference>
<evidence type="ECO:0000313" key="10">
    <source>
        <dbReference type="EMBL" id="CAI8009727.1"/>
    </source>
</evidence>
<evidence type="ECO:0000259" key="8">
    <source>
        <dbReference type="PROSITE" id="PS51986"/>
    </source>
</evidence>
<dbReference type="EMBL" id="CASHTH010000987">
    <property type="protein sequence ID" value="CAI8009727.1"/>
    <property type="molecule type" value="Genomic_DNA"/>
</dbReference>
<dbReference type="InterPro" id="IPR027303">
    <property type="entry name" value="Gln_synth_gly_rich_site"/>
</dbReference>
<dbReference type="PANTHER" id="PTHR43785">
    <property type="entry name" value="GAMMA-GLUTAMYLPUTRESCINE SYNTHETASE"/>
    <property type="match status" value="1"/>
</dbReference>
<evidence type="ECO:0000256" key="1">
    <source>
        <dbReference type="ARBA" id="ARBA00001946"/>
    </source>
</evidence>
<evidence type="ECO:0000256" key="3">
    <source>
        <dbReference type="ARBA" id="ARBA00022741"/>
    </source>
</evidence>
<evidence type="ECO:0000256" key="2">
    <source>
        <dbReference type="ARBA" id="ARBA00022598"/>
    </source>
</evidence>
<dbReference type="GO" id="GO:0005524">
    <property type="term" value="F:ATP binding"/>
    <property type="evidence" value="ECO:0007669"/>
    <property type="project" value="UniProtKB-KW"/>
</dbReference>
<keyword evidence="11" id="KW-1185">Reference proteome</keyword>
<dbReference type="Gene3D" id="3.30.590.10">
    <property type="entry name" value="Glutamine synthetase/guanido kinase, catalytic domain"/>
    <property type="match status" value="1"/>
</dbReference>
<evidence type="ECO:0000256" key="5">
    <source>
        <dbReference type="ARBA" id="ARBA00022842"/>
    </source>
</evidence>
<dbReference type="InterPro" id="IPR008147">
    <property type="entry name" value="Gln_synt_N"/>
</dbReference>
<keyword evidence="3" id="KW-0547">Nucleotide-binding</keyword>
<dbReference type="AlphaFoldDB" id="A0AA35REZ3"/>
<organism evidence="10 11">
    <name type="scientific">Geodia barretti</name>
    <name type="common">Barrett's horny sponge</name>
    <dbReference type="NCBI Taxonomy" id="519541"/>
    <lineage>
        <taxon>Eukaryota</taxon>
        <taxon>Metazoa</taxon>
        <taxon>Porifera</taxon>
        <taxon>Demospongiae</taxon>
        <taxon>Heteroscleromorpha</taxon>
        <taxon>Tetractinellida</taxon>
        <taxon>Astrophorina</taxon>
        <taxon>Geodiidae</taxon>
        <taxon>Geodia</taxon>
    </lineage>
</organism>
<reference evidence="10" key="1">
    <citation type="submission" date="2023-03" db="EMBL/GenBank/DDBJ databases">
        <authorList>
            <person name="Steffen K."/>
            <person name="Cardenas P."/>
        </authorList>
    </citation>
    <scope>NUCLEOTIDE SEQUENCE</scope>
</reference>